<reference evidence="7 8" key="1">
    <citation type="submission" date="2020-10" db="EMBL/GenBank/DDBJ databases">
        <title>Eggerthella sp. nov., isolated from human feces.</title>
        <authorList>
            <person name="Yajun G."/>
        </authorList>
    </citation>
    <scope>NUCLEOTIDE SEQUENCE [LARGE SCALE GENOMIC DNA]</scope>
    <source>
        <strain evidence="7 8">HF-1101</strain>
    </source>
</reference>
<dbReference type="Pfam" id="PF00990">
    <property type="entry name" value="GGDEF"/>
    <property type="match status" value="1"/>
</dbReference>
<proteinExistence type="predicted"/>
<evidence type="ECO:0000256" key="1">
    <source>
        <dbReference type="ARBA" id="ARBA00004651"/>
    </source>
</evidence>
<protein>
    <submittedName>
        <fullName evidence="7">EAL domain-containing protein</fullName>
    </submittedName>
</protein>
<name>A0A6L7IVG8_9ACTN</name>
<dbReference type="CDD" id="cd01948">
    <property type="entry name" value="EAL"/>
    <property type="match status" value="1"/>
</dbReference>
<keyword evidence="4 6" id="KW-1133">Transmembrane helix</keyword>
<evidence type="ECO:0000313" key="8">
    <source>
        <dbReference type="Proteomes" id="UP000478463"/>
    </source>
</evidence>
<dbReference type="SUPFAM" id="SSF141868">
    <property type="entry name" value="EAL domain-like"/>
    <property type="match status" value="1"/>
</dbReference>
<dbReference type="AlphaFoldDB" id="A0A6L7IVG8"/>
<evidence type="ECO:0000256" key="4">
    <source>
        <dbReference type="ARBA" id="ARBA00022989"/>
    </source>
</evidence>
<dbReference type="NCBIfam" id="TIGR00254">
    <property type="entry name" value="GGDEF"/>
    <property type="match status" value="1"/>
</dbReference>
<keyword evidence="3 6" id="KW-0812">Transmembrane</keyword>
<dbReference type="KEGG" id="egd:GS424_011195"/>
<accession>A0A6L7IVG8</accession>
<dbReference type="InterPro" id="IPR033479">
    <property type="entry name" value="dCache_1"/>
</dbReference>
<dbReference type="InterPro" id="IPR001633">
    <property type="entry name" value="EAL_dom"/>
</dbReference>
<comment type="subcellular location">
    <subcellularLocation>
        <location evidence="1">Cell membrane</location>
        <topology evidence="1">Multi-pass membrane protein</topology>
    </subcellularLocation>
</comment>
<dbReference type="InterPro" id="IPR035919">
    <property type="entry name" value="EAL_sf"/>
</dbReference>
<dbReference type="InterPro" id="IPR000160">
    <property type="entry name" value="GGDEF_dom"/>
</dbReference>
<dbReference type="PROSITE" id="PS50887">
    <property type="entry name" value="GGDEF"/>
    <property type="match status" value="1"/>
</dbReference>
<evidence type="ECO:0000313" key="7">
    <source>
        <dbReference type="EMBL" id="QOS70021.1"/>
    </source>
</evidence>
<dbReference type="SUPFAM" id="SSF55073">
    <property type="entry name" value="Nucleotide cyclase"/>
    <property type="match status" value="1"/>
</dbReference>
<dbReference type="PANTHER" id="PTHR33121">
    <property type="entry name" value="CYCLIC DI-GMP PHOSPHODIESTERASE PDEF"/>
    <property type="match status" value="1"/>
</dbReference>
<dbReference type="GO" id="GO:0005886">
    <property type="term" value="C:plasma membrane"/>
    <property type="evidence" value="ECO:0007669"/>
    <property type="project" value="UniProtKB-SubCell"/>
</dbReference>
<dbReference type="Pfam" id="PF00563">
    <property type="entry name" value="EAL"/>
    <property type="match status" value="1"/>
</dbReference>
<dbReference type="SMART" id="SM00267">
    <property type="entry name" value="GGDEF"/>
    <property type="match status" value="1"/>
</dbReference>
<gene>
    <name evidence="7" type="ORF">GS424_011195</name>
</gene>
<evidence type="ECO:0000256" key="6">
    <source>
        <dbReference type="SAM" id="Phobius"/>
    </source>
</evidence>
<dbReference type="SMART" id="SM00052">
    <property type="entry name" value="EAL"/>
    <property type="match status" value="1"/>
</dbReference>
<dbReference type="Proteomes" id="UP000478463">
    <property type="component" value="Chromosome"/>
</dbReference>
<evidence type="ECO:0000256" key="2">
    <source>
        <dbReference type="ARBA" id="ARBA00022475"/>
    </source>
</evidence>
<dbReference type="Gene3D" id="3.30.450.20">
    <property type="entry name" value="PAS domain"/>
    <property type="match status" value="1"/>
</dbReference>
<dbReference type="InterPro" id="IPR043128">
    <property type="entry name" value="Rev_trsase/Diguanyl_cyclase"/>
</dbReference>
<organism evidence="7 8">
    <name type="scientific">Eggerthella guodeyinii</name>
    <dbReference type="NCBI Taxonomy" id="2690837"/>
    <lineage>
        <taxon>Bacteria</taxon>
        <taxon>Bacillati</taxon>
        <taxon>Actinomycetota</taxon>
        <taxon>Coriobacteriia</taxon>
        <taxon>Eggerthellales</taxon>
        <taxon>Eggerthellaceae</taxon>
        <taxon>Eggerthella</taxon>
    </lineage>
</organism>
<dbReference type="Gene3D" id="3.30.70.270">
    <property type="match status" value="1"/>
</dbReference>
<dbReference type="CDD" id="cd12912">
    <property type="entry name" value="PDC2_MCP_like"/>
    <property type="match status" value="1"/>
</dbReference>
<keyword evidence="5 6" id="KW-0472">Membrane</keyword>
<dbReference type="InterPro" id="IPR050706">
    <property type="entry name" value="Cyclic-di-GMP_PDE-like"/>
</dbReference>
<dbReference type="PANTHER" id="PTHR33121:SF70">
    <property type="entry name" value="SIGNALING PROTEIN YKOW"/>
    <property type="match status" value="1"/>
</dbReference>
<dbReference type="InterPro" id="IPR029787">
    <property type="entry name" value="Nucleotide_cyclase"/>
</dbReference>
<dbReference type="Gene3D" id="3.20.20.450">
    <property type="entry name" value="EAL domain"/>
    <property type="match status" value="1"/>
</dbReference>
<dbReference type="EMBL" id="CP063310">
    <property type="protein sequence ID" value="QOS70021.1"/>
    <property type="molecule type" value="Genomic_DNA"/>
</dbReference>
<evidence type="ECO:0000256" key="5">
    <source>
        <dbReference type="ARBA" id="ARBA00023136"/>
    </source>
</evidence>
<dbReference type="Pfam" id="PF02743">
    <property type="entry name" value="dCache_1"/>
    <property type="match status" value="1"/>
</dbReference>
<sequence>MLVIALLLAAVVALMGYVQNLLNSDVKINLTEIVTQNKDVIVSKLQVEVNNLDLVANQMAERLAVQTGTDEERLAQAFASYLGSNPDDTLFMATRDGTALFPDGSTVDVAGRSYFQLAMQGEQNISDRTISRISGDEMFVISVPLRLGGEVVGTVQRIFTPDQMYELCSVSLFSDQGSLYIVNGEGYILVSSTQSTYNQESENYFRTLYSQGNQEASQQLQADLQNNTSGFMETEIDGVRYFSAYTPIENVHDWFLVSTVPTSTASPNAGNVISIFYVVLFVVVLIFAASMFLFLSYKKRQQDALETIAFVDPVTGGDTYNKFVVDLEDTLRAHPEKRFGLLAFDIDNFKYLNSFYGFAFGDRVLRTIDRTVGELLTQHEHLARVSSDHFVALLEDPAETRINALMDAVRARSDVAIYLSAGLYPITDAAESANLMVDKANTAARASKGSLRTKVGVYSSEHDELVARNEQMKRSVEQALERDELVPYYQPKIDVNTGRIVGAEALVRWKKEDGTLVAPGAFIPLCEQSGLIVEVDMTVLDKVLRFIRGNLDEGVDCAPISVNFSRLHLLDRDFLSKVDAKLQEQGVPARYLEVEITESVIFDNNDVIAAFTAQLHEMGLAIAMDDFGSGYSSLNMLKDIPIDVLKIDQGFLQETSDSKRQAIIFDSVARMAARLRISVVVEGVETAEHVALMKRFGCSVAQGYYFAKPQDEETFEPQYRKGTL</sequence>
<keyword evidence="2" id="KW-1003">Cell membrane</keyword>
<dbReference type="CDD" id="cd01949">
    <property type="entry name" value="GGDEF"/>
    <property type="match status" value="1"/>
</dbReference>
<dbReference type="CDD" id="cd12914">
    <property type="entry name" value="PDC1_DGC_like"/>
    <property type="match status" value="1"/>
</dbReference>
<feature type="transmembrane region" description="Helical" evidence="6">
    <location>
        <begin position="275"/>
        <end position="295"/>
    </location>
</feature>
<evidence type="ECO:0000256" key="3">
    <source>
        <dbReference type="ARBA" id="ARBA00022692"/>
    </source>
</evidence>
<dbReference type="PROSITE" id="PS50883">
    <property type="entry name" value="EAL"/>
    <property type="match status" value="1"/>
</dbReference>
<dbReference type="GO" id="GO:0071111">
    <property type="term" value="F:cyclic-guanylate-specific phosphodiesterase activity"/>
    <property type="evidence" value="ECO:0007669"/>
    <property type="project" value="InterPro"/>
</dbReference>